<evidence type="ECO:0000256" key="1">
    <source>
        <dbReference type="ARBA" id="ARBA00022729"/>
    </source>
</evidence>
<name>A0A9R1S8E8_TRITD</name>
<feature type="domain" description="Pectinesterase inhibitor" evidence="4">
    <location>
        <begin position="61"/>
        <end position="225"/>
    </location>
</feature>
<protein>
    <recommendedName>
        <fullName evidence="4">Pectinesterase inhibitor domain-containing protein</fullName>
    </recommendedName>
</protein>
<dbReference type="CDD" id="cd15798">
    <property type="entry name" value="PMEI-like_3"/>
    <property type="match status" value="1"/>
</dbReference>
<gene>
    <name evidence="5" type="ORF">TRITD_3Bv1G244240</name>
</gene>
<reference evidence="5 6" key="1">
    <citation type="submission" date="2017-09" db="EMBL/GenBank/DDBJ databases">
        <authorList>
            <consortium name="International Durum Wheat Genome Sequencing Consortium (IDWGSC)"/>
            <person name="Milanesi L."/>
        </authorList>
    </citation>
    <scope>NUCLEOTIDE SEQUENCE [LARGE SCALE GENOMIC DNA]</scope>
    <source>
        <strain evidence="6">cv. Svevo</strain>
    </source>
</reference>
<feature type="chain" id="PRO_5040474555" description="Pectinesterase inhibitor domain-containing protein" evidence="3">
    <location>
        <begin position="24"/>
        <end position="231"/>
    </location>
</feature>
<sequence length="231" mass="23701">MASRTRTTTSLLIFVLATTVATSTSSTNAAPTPPSPKAPPPPPPPPSPPPPPPPPCVVPQSVAAFLRARCATTLYRVTCYNTLIPYGCVFQTNPVKLARAAVDLNAAQLRALSTRVKEVVARGGMGQPGGPAYAVRDCAGTVSSAAGLAKKSGDEIDKLEAAGSNATVTQVRWAISNAQTWLSAAMANEATCTEGLAPWGAAAVPKELVARTVIAMESTSVALALVNGMPR</sequence>
<dbReference type="Proteomes" id="UP000324705">
    <property type="component" value="Chromosome 3B"/>
</dbReference>
<dbReference type="AlphaFoldDB" id="A0A9R1S8E8"/>
<dbReference type="GO" id="GO:0004857">
    <property type="term" value="F:enzyme inhibitor activity"/>
    <property type="evidence" value="ECO:0007669"/>
    <property type="project" value="InterPro"/>
</dbReference>
<dbReference type="Gramene" id="TRITD3Bv1G244240.1">
    <property type="protein sequence ID" value="TRITD3Bv1G244240.1"/>
    <property type="gene ID" value="TRITD3Bv1G244240"/>
</dbReference>
<dbReference type="Gene3D" id="1.20.140.40">
    <property type="entry name" value="Invertase/pectin methylesterase inhibitor family protein"/>
    <property type="match status" value="1"/>
</dbReference>
<keyword evidence="1 3" id="KW-0732">Signal</keyword>
<evidence type="ECO:0000313" key="5">
    <source>
        <dbReference type="EMBL" id="VAH84096.1"/>
    </source>
</evidence>
<proteinExistence type="predicted"/>
<feature type="region of interest" description="Disordered" evidence="2">
    <location>
        <begin position="24"/>
        <end position="52"/>
    </location>
</feature>
<dbReference type="SUPFAM" id="SSF101447">
    <property type="entry name" value="Formin homology 2 domain (FH2 domain)"/>
    <property type="match status" value="1"/>
</dbReference>
<dbReference type="PANTHER" id="PTHR31080:SF244">
    <property type="entry name" value="OS10G0186200 PROTEIN"/>
    <property type="match status" value="1"/>
</dbReference>
<dbReference type="NCBIfam" id="TIGR01614">
    <property type="entry name" value="PME_inhib"/>
    <property type="match status" value="1"/>
</dbReference>
<organism evidence="5 6">
    <name type="scientific">Triticum turgidum subsp. durum</name>
    <name type="common">Durum wheat</name>
    <name type="synonym">Triticum durum</name>
    <dbReference type="NCBI Taxonomy" id="4567"/>
    <lineage>
        <taxon>Eukaryota</taxon>
        <taxon>Viridiplantae</taxon>
        <taxon>Streptophyta</taxon>
        <taxon>Embryophyta</taxon>
        <taxon>Tracheophyta</taxon>
        <taxon>Spermatophyta</taxon>
        <taxon>Magnoliopsida</taxon>
        <taxon>Liliopsida</taxon>
        <taxon>Poales</taxon>
        <taxon>Poaceae</taxon>
        <taxon>BOP clade</taxon>
        <taxon>Pooideae</taxon>
        <taxon>Triticodae</taxon>
        <taxon>Triticeae</taxon>
        <taxon>Triticinae</taxon>
        <taxon>Triticum</taxon>
    </lineage>
</organism>
<dbReference type="SMART" id="SM00856">
    <property type="entry name" value="PMEI"/>
    <property type="match status" value="1"/>
</dbReference>
<dbReference type="PANTHER" id="PTHR31080">
    <property type="entry name" value="PECTINESTERASE INHIBITOR-LIKE"/>
    <property type="match status" value="1"/>
</dbReference>
<dbReference type="InterPro" id="IPR035513">
    <property type="entry name" value="Invertase/methylesterase_inhib"/>
</dbReference>
<dbReference type="EMBL" id="LT934116">
    <property type="protein sequence ID" value="VAH84096.1"/>
    <property type="molecule type" value="Genomic_DNA"/>
</dbReference>
<evidence type="ECO:0000259" key="4">
    <source>
        <dbReference type="SMART" id="SM00856"/>
    </source>
</evidence>
<accession>A0A9R1S8E8</accession>
<evidence type="ECO:0000256" key="3">
    <source>
        <dbReference type="SAM" id="SignalP"/>
    </source>
</evidence>
<feature type="signal peptide" evidence="3">
    <location>
        <begin position="1"/>
        <end position="23"/>
    </location>
</feature>
<dbReference type="OMA" id="SCMANIT"/>
<evidence type="ECO:0000256" key="2">
    <source>
        <dbReference type="SAM" id="MobiDB-lite"/>
    </source>
</evidence>
<evidence type="ECO:0000313" key="6">
    <source>
        <dbReference type="Proteomes" id="UP000324705"/>
    </source>
</evidence>
<feature type="compositionally biased region" description="Pro residues" evidence="2">
    <location>
        <begin position="31"/>
        <end position="52"/>
    </location>
</feature>
<dbReference type="InterPro" id="IPR006501">
    <property type="entry name" value="Pectinesterase_inhib_dom"/>
</dbReference>
<keyword evidence="6" id="KW-1185">Reference proteome</keyword>
<dbReference type="SUPFAM" id="SSF101148">
    <property type="entry name" value="Plant invertase/pectin methylesterase inhibitor"/>
    <property type="match status" value="1"/>
</dbReference>
<dbReference type="InterPro" id="IPR051955">
    <property type="entry name" value="PME_Inhibitor"/>
</dbReference>
<dbReference type="Pfam" id="PF04043">
    <property type="entry name" value="PMEI"/>
    <property type="match status" value="1"/>
</dbReference>